<keyword evidence="3" id="KW-1185">Reference proteome</keyword>
<comment type="caution">
    <text evidence="2">The sequence shown here is derived from an EMBL/GenBank/DDBJ whole genome shotgun (WGS) entry which is preliminary data.</text>
</comment>
<evidence type="ECO:0000259" key="1">
    <source>
        <dbReference type="PROSITE" id="PS50879"/>
    </source>
</evidence>
<dbReference type="InterPro" id="IPR012337">
    <property type="entry name" value="RNaseH-like_sf"/>
</dbReference>
<dbReference type="SUPFAM" id="SSF53098">
    <property type="entry name" value="Ribonuclease H-like"/>
    <property type="match status" value="1"/>
</dbReference>
<dbReference type="GO" id="GO:0003676">
    <property type="term" value="F:nucleic acid binding"/>
    <property type="evidence" value="ECO:0007669"/>
    <property type="project" value="InterPro"/>
</dbReference>
<reference evidence="2" key="1">
    <citation type="submission" date="2020-11" db="EMBL/GenBank/DDBJ databases">
        <authorList>
            <consortium name="DOE Joint Genome Institute"/>
            <person name="Ahrendt S."/>
            <person name="Riley R."/>
            <person name="Andreopoulos W."/>
            <person name="Labutti K."/>
            <person name="Pangilinan J."/>
            <person name="Ruiz-Duenas F.J."/>
            <person name="Barrasa J.M."/>
            <person name="Sanchez-Garcia M."/>
            <person name="Camarero S."/>
            <person name="Miyauchi S."/>
            <person name="Serrano A."/>
            <person name="Linde D."/>
            <person name="Babiker R."/>
            <person name="Drula E."/>
            <person name="Ayuso-Fernandez I."/>
            <person name="Pacheco R."/>
            <person name="Padilla G."/>
            <person name="Ferreira P."/>
            <person name="Barriuso J."/>
            <person name="Kellner H."/>
            <person name="Castanera R."/>
            <person name="Alfaro M."/>
            <person name="Ramirez L."/>
            <person name="Pisabarro A.G."/>
            <person name="Kuo A."/>
            <person name="Tritt A."/>
            <person name="Lipzen A."/>
            <person name="He G."/>
            <person name="Yan M."/>
            <person name="Ng V."/>
            <person name="Cullen D."/>
            <person name="Martin F."/>
            <person name="Rosso M.-N."/>
            <person name="Henrissat B."/>
            <person name="Hibbett D."/>
            <person name="Martinez A.T."/>
            <person name="Grigoriev I.V."/>
        </authorList>
    </citation>
    <scope>NUCLEOTIDE SEQUENCE</scope>
    <source>
        <strain evidence="2">ATCC 90797</strain>
    </source>
</reference>
<dbReference type="InterPro" id="IPR002156">
    <property type="entry name" value="RNaseH_domain"/>
</dbReference>
<sequence length="365" mass="42102">MIMAAAKKAARLFPERESIGILMDSKYVIKSLTTNLKTNEDRGYIGIENKELLNLTPLLTTGHQGNQMNEEADLLARTGSEKDYPGQMNLEVNNISHTSGAKLQALDQATAYRGIREAKLAKAKHKRERMKPVITIIQDHMKDSTGIAPNEGQIWGTTKNKDFPRQIRFFLWMATHDAYKIGKYWTTTIGGKYTEWSLCTHCNDMIEDMLHILTSCQTPGQAEIWELAKELWTKKGHKWRQPWIGDILACGTRIIKNDEGETQHGDMRFWRILVAESAYLIWKIHCMRVIQDGNQPISQTETMNERLDLDRKMTQNRYSKRATKTRVVLKTWRGVLQNEHELPKNWIDSSGVLVDSDLHTHRENR</sequence>
<dbReference type="PROSITE" id="PS50879">
    <property type="entry name" value="RNASE_H_1"/>
    <property type="match status" value="1"/>
</dbReference>
<dbReference type="AlphaFoldDB" id="A0A9P5ZF94"/>
<dbReference type="EMBL" id="MU154841">
    <property type="protein sequence ID" value="KAF9486993.1"/>
    <property type="molecule type" value="Genomic_DNA"/>
</dbReference>
<dbReference type="GO" id="GO:0004523">
    <property type="term" value="F:RNA-DNA hybrid ribonuclease activity"/>
    <property type="evidence" value="ECO:0007669"/>
    <property type="project" value="InterPro"/>
</dbReference>
<accession>A0A9P5ZF94</accession>
<feature type="domain" description="RNase H type-1" evidence="1">
    <location>
        <begin position="1"/>
        <end position="81"/>
    </location>
</feature>
<protein>
    <recommendedName>
        <fullName evidence="1">RNase H type-1 domain-containing protein</fullName>
    </recommendedName>
</protein>
<evidence type="ECO:0000313" key="3">
    <source>
        <dbReference type="Proteomes" id="UP000807025"/>
    </source>
</evidence>
<dbReference type="OrthoDB" id="3056478at2759"/>
<dbReference type="Gene3D" id="3.30.420.10">
    <property type="entry name" value="Ribonuclease H-like superfamily/Ribonuclease H"/>
    <property type="match status" value="1"/>
</dbReference>
<proteinExistence type="predicted"/>
<dbReference type="Proteomes" id="UP000807025">
    <property type="component" value="Unassembled WGS sequence"/>
</dbReference>
<evidence type="ECO:0000313" key="2">
    <source>
        <dbReference type="EMBL" id="KAF9486993.1"/>
    </source>
</evidence>
<dbReference type="InterPro" id="IPR036397">
    <property type="entry name" value="RNaseH_sf"/>
</dbReference>
<organism evidence="2 3">
    <name type="scientific">Pleurotus eryngii</name>
    <name type="common">Boletus of the steppes</name>
    <dbReference type="NCBI Taxonomy" id="5323"/>
    <lineage>
        <taxon>Eukaryota</taxon>
        <taxon>Fungi</taxon>
        <taxon>Dikarya</taxon>
        <taxon>Basidiomycota</taxon>
        <taxon>Agaricomycotina</taxon>
        <taxon>Agaricomycetes</taxon>
        <taxon>Agaricomycetidae</taxon>
        <taxon>Agaricales</taxon>
        <taxon>Pleurotineae</taxon>
        <taxon>Pleurotaceae</taxon>
        <taxon>Pleurotus</taxon>
    </lineage>
</organism>
<gene>
    <name evidence="2" type="ORF">BDN71DRAFT_1552273</name>
</gene>
<name>A0A9P5ZF94_PLEER</name>